<name>A0A9X1W4W6_9BURK</name>
<evidence type="ECO:0000256" key="2">
    <source>
        <dbReference type="ARBA" id="ARBA00023015"/>
    </source>
</evidence>
<dbReference type="Pfam" id="PF00126">
    <property type="entry name" value="HTH_1"/>
    <property type="match status" value="1"/>
</dbReference>
<keyword evidence="2" id="KW-0805">Transcription regulation</keyword>
<dbReference type="FunFam" id="1.10.10.10:FF:000001">
    <property type="entry name" value="LysR family transcriptional regulator"/>
    <property type="match status" value="1"/>
</dbReference>
<dbReference type="Gene3D" id="1.10.10.10">
    <property type="entry name" value="Winged helix-like DNA-binding domain superfamily/Winged helix DNA-binding domain"/>
    <property type="match status" value="1"/>
</dbReference>
<dbReference type="InterPro" id="IPR036388">
    <property type="entry name" value="WH-like_DNA-bd_sf"/>
</dbReference>
<dbReference type="Pfam" id="PF03466">
    <property type="entry name" value="LysR_substrate"/>
    <property type="match status" value="1"/>
</dbReference>
<dbReference type="PANTHER" id="PTHR30419:SF8">
    <property type="entry name" value="NITROGEN ASSIMILATION TRANSCRIPTIONAL ACTIVATOR-RELATED"/>
    <property type="match status" value="1"/>
</dbReference>
<evidence type="ECO:0000313" key="6">
    <source>
        <dbReference type="EMBL" id="MCJ0765758.1"/>
    </source>
</evidence>
<dbReference type="Gene3D" id="3.40.190.290">
    <property type="match status" value="1"/>
</dbReference>
<dbReference type="AlphaFoldDB" id="A0A9X1W4W6"/>
<comment type="caution">
    <text evidence="6">The sequence shown here is derived from an EMBL/GenBank/DDBJ whole genome shotgun (WGS) entry which is preliminary data.</text>
</comment>
<dbReference type="GO" id="GO:0005829">
    <property type="term" value="C:cytosol"/>
    <property type="evidence" value="ECO:0007669"/>
    <property type="project" value="TreeGrafter"/>
</dbReference>
<keyword evidence="7" id="KW-1185">Reference proteome</keyword>
<comment type="similarity">
    <text evidence="1">Belongs to the LysR transcriptional regulatory family.</text>
</comment>
<dbReference type="CDD" id="cd08440">
    <property type="entry name" value="PBP2_LTTR_like_4"/>
    <property type="match status" value="1"/>
</dbReference>
<organism evidence="6 7">
    <name type="scientific">Variovorax terrae</name>
    <dbReference type="NCBI Taxonomy" id="2923278"/>
    <lineage>
        <taxon>Bacteria</taxon>
        <taxon>Pseudomonadati</taxon>
        <taxon>Pseudomonadota</taxon>
        <taxon>Betaproteobacteria</taxon>
        <taxon>Burkholderiales</taxon>
        <taxon>Comamonadaceae</taxon>
        <taxon>Variovorax</taxon>
    </lineage>
</organism>
<dbReference type="InterPro" id="IPR050950">
    <property type="entry name" value="HTH-type_LysR_regulators"/>
</dbReference>
<dbReference type="RefSeq" id="WP_243309351.1">
    <property type="nucleotide sequence ID" value="NZ_JALGBI010000003.1"/>
</dbReference>
<dbReference type="PANTHER" id="PTHR30419">
    <property type="entry name" value="HTH-TYPE TRANSCRIPTIONAL REGULATOR YBHD"/>
    <property type="match status" value="1"/>
</dbReference>
<protein>
    <submittedName>
        <fullName evidence="6">LysR family transcriptional regulator</fullName>
    </submittedName>
</protein>
<dbReference type="GO" id="GO:0003677">
    <property type="term" value="F:DNA binding"/>
    <property type="evidence" value="ECO:0007669"/>
    <property type="project" value="UniProtKB-KW"/>
</dbReference>
<evidence type="ECO:0000259" key="5">
    <source>
        <dbReference type="PROSITE" id="PS50931"/>
    </source>
</evidence>
<keyword evidence="3" id="KW-0238">DNA-binding</keyword>
<sequence length="305" mass="33208">MNINLKQLKAFLAVYQTRKFGSASERLFLTHSAVSVLIRQLESEVGQRLFDRTTRTLRPTAAANDLYPIAERVLRELGSINEHFKSFSSGAQGRLTFAVTPVIAVNLAPKAIRAFSELHPGVQVIVEDCAPAQFAERLLSDQVEFGIGTPEQITSEIECETLIKGYLCAVMRVTDPLARDELVRWVELKGQPVIAVKPGYGIRHSIDAAVSESGANIRFAHEVSYLMTALAFAAEGMGIAILPSSLVSQVKYPQVVARRLVAPTVTRDVCIMTKRGATLSPAADAFLALMRAGLSDGRIPLTPAF</sequence>
<dbReference type="GO" id="GO:0003700">
    <property type="term" value="F:DNA-binding transcription factor activity"/>
    <property type="evidence" value="ECO:0007669"/>
    <property type="project" value="InterPro"/>
</dbReference>
<evidence type="ECO:0000313" key="7">
    <source>
        <dbReference type="Proteomes" id="UP001139447"/>
    </source>
</evidence>
<evidence type="ECO:0000256" key="1">
    <source>
        <dbReference type="ARBA" id="ARBA00009437"/>
    </source>
</evidence>
<dbReference type="InterPro" id="IPR005119">
    <property type="entry name" value="LysR_subst-bd"/>
</dbReference>
<proteinExistence type="inferred from homology"/>
<evidence type="ECO:0000256" key="3">
    <source>
        <dbReference type="ARBA" id="ARBA00023125"/>
    </source>
</evidence>
<dbReference type="EMBL" id="JALGBI010000003">
    <property type="protein sequence ID" value="MCJ0765758.1"/>
    <property type="molecule type" value="Genomic_DNA"/>
</dbReference>
<dbReference type="SUPFAM" id="SSF53850">
    <property type="entry name" value="Periplasmic binding protein-like II"/>
    <property type="match status" value="1"/>
</dbReference>
<accession>A0A9X1W4W6</accession>
<dbReference type="InterPro" id="IPR036390">
    <property type="entry name" value="WH_DNA-bd_sf"/>
</dbReference>
<gene>
    <name evidence="6" type="ORF">MMF98_21300</name>
</gene>
<keyword evidence="4" id="KW-0804">Transcription</keyword>
<evidence type="ECO:0000256" key="4">
    <source>
        <dbReference type="ARBA" id="ARBA00023163"/>
    </source>
</evidence>
<dbReference type="SUPFAM" id="SSF46785">
    <property type="entry name" value="Winged helix' DNA-binding domain"/>
    <property type="match status" value="1"/>
</dbReference>
<dbReference type="Proteomes" id="UP001139447">
    <property type="component" value="Unassembled WGS sequence"/>
</dbReference>
<reference evidence="6" key="1">
    <citation type="submission" date="2022-03" db="EMBL/GenBank/DDBJ databases">
        <authorList>
            <person name="Woo C.Y."/>
        </authorList>
    </citation>
    <scope>NUCLEOTIDE SEQUENCE</scope>
    <source>
        <strain evidence="6">CYS-02</strain>
    </source>
</reference>
<dbReference type="InterPro" id="IPR000847">
    <property type="entry name" value="LysR_HTH_N"/>
</dbReference>
<feature type="domain" description="HTH lysR-type" evidence="5">
    <location>
        <begin position="3"/>
        <end position="60"/>
    </location>
</feature>
<dbReference type="PROSITE" id="PS50931">
    <property type="entry name" value="HTH_LYSR"/>
    <property type="match status" value="1"/>
</dbReference>